<dbReference type="Gene3D" id="3.40.50.2000">
    <property type="entry name" value="Glycogen Phosphorylase B"/>
    <property type="match status" value="2"/>
</dbReference>
<protein>
    <submittedName>
        <fullName evidence="4">Glycosyl transferase family 1</fullName>
    </submittedName>
</protein>
<proteinExistence type="predicted"/>
<evidence type="ECO:0000313" key="4">
    <source>
        <dbReference type="EMBL" id="BDE07548.1"/>
    </source>
</evidence>
<dbReference type="Pfam" id="PF13439">
    <property type="entry name" value="Glyco_transf_4"/>
    <property type="match status" value="1"/>
</dbReference>
<feature type="domain" description="Glycosyl transferase family 1" evidence="2">
    <location>
        <begin position="227"/>
        <end position="313"/>
    </location>
</feature>
<sequence>MRTVHVAVDAHNLARDERGIGRYARAVLVRALPDPQFRWTLVVRDLFPKRGAIARALDGAQAAVARSVPSDADVVWFPWNGTFLRTDVPSVATVHDAAPFAYPHPEPRIRTREQTPFLVTASTARRILVQSAFTAGEVERRLGVPAERIVVTPLGVDAAFAPGPSAPPAPLAGKRYVLHVGAHDERKNTATLIEAHRRAFYAGDVALAFTRRPPQVPPGGVVVEARDDAALTALYRGATLVAMPSPYEGFGLPMLEAMASGTPVLAARAGALPEVGGDAAAYVDDAFDADAWAVALRALVAGEATRTALRARGLARAATFTWERCTAQTLSVLRDVAGA</sequence>
<organism evidence="4 5">
    <name type="scientific">Vulcanimicrobium alpinum</name>
    <dbReference type="NCBI Taxonomy" id="3016050"/>
    <lineage>
        <taxon>Bacteria</taxon>
        <taxon>Bacillati</taxon>
        <taxon>Vulcanimicrobiota</taxon>
        <taxon>Vulcanimicrobiia</taxon>
        <taxon>Vulcanimicrobiales</taxon>
        <taxon>Vulcanimicrobiaceae</taxon>
        <taxon>Vulcanimicrobium</taxon>
    </lineage>
</organism>
<keyword evidence="1 4" id="KW-0808">Transferase</keyword>
<dbReference type="AlphaFoldDB" id="A0AAN1XY62"/>
<dbReference type="CDD" id="cd03809">
    <property type="entry name" value="GT4_MtfB-like"/>
    <property type="match status" value="1"/>
</dbReference>
<dbReference type="PANTHER" id="PTHR46401">
    <property type="entry name" value="GLYCOSYLTRANSFERASE WBBK-RELATED"/>
    <property type="match status" value="1"/>
</dbReference>
<dbReference type="InterPro" id="IPR001296">
    <property type="entry name" value="Glyco_trans_1"/>
</dbReference>
<gene>
    <name evidence="4" type="ORF">WPS_28240</name>
</gene>
<name>A0AAN1XY62_UNVUL</name>
<evidence type="ECO:0000313" key="5">
    <source>
        <dbReference type="Proteomes" id="UP001317532"/>
    </source>
</evidence>
<feature type="domain" description="Glycosyltransferase subfamily 4-like N-terminal" evidence="3">
    <location>
        <begin position="39"/>
        <end position="159"/>
    </location>
</feature>
<keyword evidence="5" id="KW-1185">Reference proteome</keyword>
<dbReference type="RefSeq" id="WP_317995130.1">
    <property type="nucleotide sequence ID" value="NZ_AP025523.1"/>
</dbReference>
<reference evidence="4 5" key="1">
    <citation type="journal article" date="2022" name="ISME Commun">
        <title>Vulcanimicrobium alpinus gen. nov. sp. nov., the first cultivated representative of the candidate phylum 'Eremiobacterota', is a metabolically versatile aerobic anoxygenic phototroph.</title>
        <authorList>
            <person name="Yabe S."/>
            <person name="Muto K."/>
            <person name="Abe K."/>
            <person name="Yokota A."/>
            <person name="Staudigel H."/>
            <person name="Tebo B.M."/>
        </authorList>
    </citation>
    <scope>NUCLEOTIDE SEQUENCE [LARGE SCALE GENOMIC DNA]</scope>
    <source>
        <strain evidence="4 5">WC8-2</strain>
    </source>
</reference>
<dbReference type="KEGG" id="vab:WPS_28240"/>
<dbReference type="GO" id="GO:0009103">
    <property type="term" value="P:lipopolysaccharide biosynthetic process"/>
    <property type="evidence" value="ECO:0007669"/>
    <property type="project" value="TreeGrafter"/>
</dbReference>
<dbReference type="InterPro" id="IPR028098">
    <property type="entry name" value="Glyco_trans_4-like_N"/>
</dbReference>
<evidence type="ECO:0000259" key="3">
    <source>
        <dbReference type="Pfam" id="PF13439"/>
    </source>
</evidence>
<evidence type="ECO:0000256" key="1">
    <source>
        <dbReference type="ARBA" id="ARBA00022679"/>
    </source>
</evidence>
<dbReference type="Proteomes" id="UP001317532">
    <property type="component" value="Chromosome"/>
</dbReference>
<dbReference type="PANTHER" id="PTHR46401:SF2">
    <property type="entry name" value="GLYCOSYLTRANSFERASE WBBK-RELATED"/>
    <property type="match status" value="1"/>
</dbReference>
<evidence type="ECO:0000259" key="2">
    <source>
        <dbReference type="Pfam" id="PF00534"/>
    </source>
</evidence>
<dbReference type="Pfam" id="PF00534">
    <property type="entry name" value="Glycos_transf_1"/>
    <property type="match status" value="1"/>
</dbReference>
<dbReference type="GO" id="GO:0016757">
    <property type="term" value="F:glycosyltransferase activity"/>
    <property type="evidence" value="ECO:0007669"/>
    <property type="project" value="InterPro"/>
</dbReference>
<accession>A0AAN1XY62</accession>
<dbReference type="SUPFAM" id="SSF53756">
    <property type="entry name" value="UDP-Glycosyltransferase/glycogen phosphorylase"/>
    <property type="match status" value="1"/>
</dbReference>
<dbReference type="EMBL" id="AP025523">
    <property type="protein sequence ID" value="BDE07548.1"/>
    <property type="molecule type" value="Genomic_DNA"/>
</dbReference>